<dbReference type="InterPro" id="IPR034143">
    <property type="entry name" value="snRNP70_RRM"/>
</dbReference>
<dbReference type="GO" id="GO:0071011">
    <property type="term" value="C:precatalytic spliceosome"/>
    <property type="evidence" value="ECO:0007669"/>
    <property type="project" value="TreeGrafter"/>
</dbReference>
<feature type="compositionally biased region" description="Basic and acidic residues" evidence="9">
    <location>
        <begin position="173"/>
        <end position="186"/>
    </location>
</feature>
<protein>
    <recommendedName>
        <fullName evidence="3">U1 small nuclear ribonucleoprotein 70 kDa</fullName>
    </recommendedName>
</protein>
<evidence type="ECO:0000256" key="9">
    <source>
        <dbReference type="SAM" id="MobiDB-lite"/>
    </source>
</evidence>
<dbReference type="AlphaFoldDB" id="A0A6G1SES8"/>
<evidence type="ECO:0000256" key="3">
    <source>
        <dbReference type="ARBA" id="ARBA00016996"/>
    </source>
</evidence>
<evidence type="ECO:0000259" key="10">
    <source>
        <dbReference type="PROSITE" id="PS50102"/>
    </source>
</evidence>
<keyword evidence="4 8" id="KW-0694">RNA-binding</keyword>
<gene>
    <name evidence="11" type="ORF">g.19518</name>
</gene>
<dbReference type="PANTHER" id="PTHR13952:SF5">
    <property type="entry name" value="U1 SMALL NUCLEAR RIBONUCLEOPROTEIN 70 KDA"/>
    <property type="match status" value="1"/>
</dbReference>
<evidence type="ECO:0000256" key="2">
    <source>
        <dbReference type="ARBA" id="ARBA00004642"/>
    </source>
</evidence>
<dbReference type="InterPro" id="IPR012677">
    <property type="entry name" value="Nucleotide-bd_a/b_plait_sf"/>
</dbReference>
<comment type="function">
    <text evidence="7">Component of the spliceosomal U1 snRNP, which is essential for recognition of the pre-mRNA 5' splice-site and the subsequent assembly of the spliceosome. SNRNP70 binds to the loop I region of U1-snRNA.</text>
</comment>
<evidence type="ECO:0000256" key="8">
    <source>
        <dbReference type="PROSITE-ProRule" id="PRU00176"/>
    </source>
</evidence>
<dbReference type="GO" id="GO:0071004">
    <property type="term" value="C:U2-type prespliceosome"/>
    <property type="evidence" value="ECO:0007669"/>
    <property type="project" value="TreeGrafter"/>
</dbReference>
<evidence type="ECO:0000256" key="7">
    <source>
        <dbReference type="ARBA" id="ARBA00058765"/>
    </source>
</evidence>
<dbReference type="GO" id="GO:0016607">
    <property type="term" value="C:nuclear speck"/>
    <property type="evidence" value="ECO:0007669"/>
    <property type="project" value="UniProtKB-SubCell"/>
</dbReference>
<dbReference type="InterPro" id="IPR022023">
    <property type="entry name" value="U1snRNP70_N"/>
</dbReference>
<dbReference type="InterPro" id="IPR051183">
    <property type="entry name" value="U1_U11-U12_snRNP_70-35kDa"/>
</dbReference>
<keyword evidence="6 11" id="KW-0687">Ribonucleoprotein</keyword>
<evidence type="ECO:0000256" key="4">
    <source>
        <dbReference type="ARBA" id="ARBA00022884"/>
    </source>
</evidence>
<proteinExistence type="predicted"/>
<dbReference type="SUPFAM" id="SSF54928">
    <property type="entry name" value="RNA-binding domain, RBD"/>
    <property type="match status" value="1"/>
</dbReference>
<feature type="region of interest" description="Disordered" evidence="9">
    <location>
        <begin position="173"/>
        <end position="203"/>
    </location>
</feature>
<dbReference type="GO" id="GO:0030619">
    <property type="term" value="F:U1 snRNA binding"/>
    <property type="evidence" value="ECO:0007669"/>
    <property type="project" value="InterPro"/>
</dbReference>
<evidence type="ECO:0000256" key="5">
    <source>
        <dbReference type="ARBA" id="ARBA00023242"/>
    </source>
</evidence>
<evidence type="ECO:0000256" key="1">
    <source>
        <dbReference type="ARBA" id="ARBA00004324"/>
    </source>
</evidence>
<dbReference type="PANTHER" id="PTHR13952">
    <property type="entry name" value="U1 SMALL NUCLEAR RIBONUCLEOPROTEIN 70 KD"/>
    <property type="match status" value="1"/>
</dbReference>
<accession>A0A6G1SES8</accession>
<dbReference type="PROSITE" id="PS50102">
    <property type="entry name" value="RRM"/>
    <property type="match status" value="1"/>
</dbReference>
<organism evidence="11">
    <name type="scientific">Aceria tosichella</name>
    <name type="common">wheat curl mite</name>
    <dbReference type="NCBI Taxonomy" id="561515"/>
    <lineage>
        <taxon>Eukaryota</taxon>
        <taxon>Metazoa</taxon>
        <taxon>Ecdysozoa</taxon>
        <taxon>Arthropoda</taxon>
        <taxon>Chelicerata</taxon>
        <taxon>Arachnida</taxon>
        <taxon>Acari</taxon>
        <taxon>Acariformes</taxon>
        <taxon>Trombidiformes</taxon>
        <taxon>Prostigmata</taxon>
        <taxon>Eupodina</taxon>
        <taxon>Eriophyoidea</taxon>
        <taxon>Eriophyidae</taxon>
        <taxon>Eriophyinae</taxon>
        <taxon>Aceriini</taxon>
        <taxon>Aceria</taxon>
    </lineage>
</organism>
<dbReference type="Pfam" id="PF12220">
    <property type="entry name" value="U1snRNP70_N"/>
    <property type="match status" value="1"/>
</dbReference>
<dbReference type="InterPro" id="IPR035979">
    <property type="entry name" value="RBD_domain_sf"/>
</dbReference>
<dbReference type="SMART" id="SM00360">
    <property type="entry name" value="RRM"/>
    <property type="match status" value="1"/>
</dbReference>
<dbReference type="InterPro" id="IPR000504">
    <property type="entry name" value="RRM_dom"/>
</dbReference>
<evidence type="ECO:0000256" key="6">
    <source>
        <dbReference type="ARBA" id="ARBA00023274"/>
    </source>
</evidence>
<name>A0A6G1SES8_9ACAR</name>
<evidence type="ECO:0000313" key="11">
    <source>
        <dbReference type="EMBL" id="MDE49004.1"/>
    </source>
</evidence>
<dbReference type="Pfam" id="PF00076">
    <property type="entry name" value="RRM_1"/>
    <property type="match status" value="1"/>
</dbReference>
<dbReference type="CDD" id="cd12236">
    <property type="entry name" value="RRM_snRNP70"/>
    <property type="match status" value="1"/>
</dbReference>
<dbReference type="GO" id="GO:0000398">
    <property type="term" value="P:mRNA splicing, via spliceosome"/>
    <property type="evidence" value="ECO:0007669"/>
    <property type="project" value="TreeGrafter"/>
</dbReference>
<dbReference type="GO" id="GO:0003729">
    <property type="term" value="F:mRNA binding"/>
    <property type="evidence" value="ECO:0007669"/>
    <property type="project" value="TreeGrafter"/>
</dbReference>
<keyword evidence="5" id="KW-0539">Nucleus</keyword>
<dbReference type="EMBL" id="GGYP01004233">
    <property type="protein sequence ID" value="MDE49004.1"/>
    <property type="molecule type" value="Transcribed_RNA"/>
</dbReference>
<dbReference type="FunFam" id="3.30.70.330:FF:001585">
    <property type="entry name" value="U1 small nuclear ribonucleoprotein 70 kDa"/>
    <property type="match status" value="1"/>
</dbReference>
<dbReference type="Gene3D" id="3.30.70.330">
    <property type="match status" value="1"/>
</dbReference>
<feature type="domain" description="RRM" evidence="10">
    <location>
        <begin position="101"/>
        <end position="179"/>
    </location>
</feature>
<reference evidence="11" key="1">
    <citation type="submission" date="2018-10" db="EMBL/GenBank/DDBJ databases">
        <title>Transcriptome assembly of Aceria tosichella (Wheat curl mite) Type 2.</title>
        <authorList>
            <person name="Scully E.D."/>
            <person name="Geib S.M."/>
            <person name="Palmer N.A."/>
            <person name="Gupta A.K."/>
            <person name="Sarath G."/>
            <person name="Tatineni S."/>
        </authorList>
    </citation>
    <scope>NUCLEOTIDE SEQUENCE</scope>
    <source>
        <strain evidence="11">LincolnNE</strain>
    </source>
</reference>
<feature type="region of interest" description="Disordered" evidence="9">
    <location>
        <begin position="23"/>
        <end position="56"/>
    </location>
</feature>
<comment type="subcellular location">
    <subcellularLocation>
        <location evidence="1">Nucleus speckle</location>
    </subcellularLocation>
    <subcellularLocation>
        <location evidence="2">Nucleus</location>
        <location evidence="2">Nucleoplasm</location>
    </subcellularLocation>
</comment>
<dbReference type="GO" id="GO:0005685">
    <property type="term" value="C:U1 snRNP"/>
    <property type="evidence" value="ECO:0007669"/>
    <property type="project" value="TreeGrafter"/>
</dbReference>
<sequence length="203" mass="23713">MTQYLPPDLLRLFEPRPPLRYLPPAKPLPHERDKLSGYGLLGPKEGLPWQPPKPPKMLETKLERLERKKREKMELAAYKVEQAIALWDPFKNPEATTDAHRTLFVSRLNYDTTEAKLRQQFETYGTIKKIVMVHDKITGKPRGYAFIEYKHQRDMLEAYHTADGKRIDGRKVKVDRERGRTKDGWLPRRLGGGLGGRRERSDK</sequence>